<dbReference type="PANTHER" id="PTHR32089">
    <property type="entry name" value="METHYL-ACCEPTING CHEMOTAXIS PROTEIN MCPB"/>
    <property type="match status" value="1"/>
</dbReference>
<feature type="transmembrane region" description="Helical" evidence="7">
    <location>
        <begin position="184"/>
        <end position="206"/>
    </location>
</feature>
<evidence type="ECO:0000313" key="11">
    <source>
        <dbReference type="Proteomes" id="UP001519288"/>
    </source>
</evidence>
<dbReference type="Gene3D" id="6.10.340.10">
    <property type="match status" value="1"/>
</dbReference>
<keyword evidence="3 7" id="KW-0472">Membrane</keyword>
<comment type="caution">
    <text evidence="10">The sequence shown here is derived from an EMBL/GenBank/DDBJ whole genome shotgun (WGS) entry which is preliminary data.</text>
</comment>
<dbReference type="Gene3D" id="1.10.287.950">
    <property type="entry name" value="Methyl-accepting chemotaxis protein"/>
    <property type="match status" value="1"/>
</dbReference>
<dbReference type="SMART" id="SM00283">
    <property type="entry name" value="MA"/>
    <property type="match status" value="1"/>
</dbReference>
<keyword evidence="4 6" id="KW-0807">Transducer</keyword>
<accession>A0ABS4JFP2</accession>
<dbReference type="Pfam" id="PF00672">
    <property type="entry name" value="HAMP"/>
    <property type="match status" value="1"/>
</dbReference>
<dbReference type="PANTHER" id="PTHR32089:SF112">
    <property type="entry name" value="LYSOZYME-LIKE PROTEIN-RELATED"/>
    <property type="match status" value="1"/>
</dbReference>
<keyword evidence="7" id="KW-1133">Transmembrane helix</keyword>
<comment type="similarity">
    <text evidence="5">Belongs to the methyl-accepting chemotaxis (MCP) protein family.</text>
</comment>
<keyword evidence="11" id="KW-1185">Reference proteome</keyword>
<organism evidence="10 11">
    <name type="scientific">Paenibacillus shirakamiensis</name>
    <dbReference type="NCBI Taxonomy" id="1265935"/>
    <lineage>
        <taxon>Bacteria</taxon>
        <taxon>Bacillati</taxon>
        <taxon>Bacillota</taxon>
        <taxon>Bacilli</taxon>
        <taxon>Bacillales</taxon>
        <taxon>Paenibacillaceae</taxon>
        <taxon>Paenibacillus</taxon>
    </lineage>
</organism>
<feature type="domain" description="HAMP" evidence="9">
    <location>
        <begin position="208"/>
        <end position="260"/>
    </location>
</feature>
<name>A0ABS4JFP2_9BACL</name>
<evidence type="ECO:0000256" key="3">
    <source>
        <dbReference type="ARBA" id="ARBA00023136"/>
    </source>
</evidence>
<keyword evidence="2" id="KW-1003">Cell membrane</keyword>
<reference evidence="10 11" key="1">
    <citation type="submission" date="2021-03" db="EMBL/GenBank/DDBJ databases">
        <title>Genomic Encyclopedia of Type Strains, Phase IV (KMG-IV): sequencing the most valuable type-strain genomes for metagenomic binning, comparative biology and taxonomic classification.</title>
        <authorList>
            <person name="Goeker M."/>
        </authorList>
    </citation>
    <scope>NUCLEOTIDE SEQUENCE [LARGE SCALE GENOMIC DNA]</scope>
    <source>
        <strain evidence="10 11">DSM 26806</strain>
    </source>
</reference>
<dbReference type="SMART" id="SM00304">
    <property type="entry name" value="HAMP"/>
    <property type="match status" value="1"/>
</dbReference>
<comment type="subcellular location">
    <subcellularLocation>
        <location evidence="1">Cell membrane</location>
    </subcellularLocation>
</comment>
<proteinExistence type="inferred from homology"/>
<gene>
    <name evidence="10" type="ORF">J2Z69_001556</name>
</gene>
<dbReference type="Pfam" id="PF00015">
    <property type="entry name" value="MCPsignal"/>
    <property type="match status" value="1"/>
</dbReference>
<dbReference type="CDD" id="cd06225">
    <property type="entry name" value="HAMP"/>
    <property type="match status" value="1"/>
</dbReference>
<evidence type="ECO:0000256" key="7">
    <source>
        <dbReference type="SAM" id="Phobius"/>
    </source>
</evidence>
<evidence type="ECO:0000259" key="8">
    <source>
        <dbReference type="PROSITE" id="PS50111"/>
    </source>
</evidence>
<dbReference type="Proteomes" id="UP001519288">
    <property type="component" value="Unassembled WGS sequence"/>
</dbReference>
<evidence type="ECO:0000256" key="1">
    <source>
        <dbReference type="ARBA" id="ARBA00004236"/>
    </source>
</evidence>
<sequence length="565" mass="61079">MLRIKMSLTRKFMSMFTLIIVISSLLFSLSFYNVAMGIIQDNVFPQFDRVLESSAKDTYKNLDSSQTLQLASGKTNAQFSVESYLSQMVKDNHLDSAYLALVDASKQKATLFASSETSSLKAGESIDLQPALKEAQATSKQQLSNVYSEKGKSYKTAYVSIPGSSIVLAMNMDATFVVDKEQQIFWICMGITLLVIIVGMSIAYLFSKKIIRPIKELASLTERMAEGDFSHHIQFKGNDEVAALAASFVSMIDKLKLILTKVTHTSHGVVKESDQLLYSAKNVGQMIKTSTAAVQQIEQGSITMASASAENARAMEEISQGIQHIASSSAEVTEHVGQASGEAGTGNQLAQGAVSQMHNIEQVVGESLHHIQQMKSSTESIAQAVSTIFAIIKQIQILALNASIEAARAGEHGKGFAVVAQEVRQLSEQSRISAEDISVHLQSIQQDSTGSVLAMNRVSEEVQIGADKVKAAGIAFTNLANMIQQVNATVQSVSASTQQVSASTEEVSASVEEAASITAKSLQNVENIASNASQQNDEIQLWSQTLQELHKDAKALQELVSTFKF</sequence>
<dbReference type="RefSeq" id="WP_209860810.1">
    <property type="nucleotide sequence ID" value="NZ_JAGGLD010000002.1"/>
</dbReference>
<dbReference type="PROSITE" id="PS50885">
    <property type="entry name" value="HAMP"/>
    <property type="match status" value="1"/>
</dbReference>
<evidence type="ECO:0000256" key="4">
    <source>
        <dbReference type="ARBA" id="ARBA00023224"/>
    </source>
</evidence>
<dbReference type="PRINTS" id="PR00260">
    <property type="entry name" value="CHEMTRNSDUCR"/>
</dbReference>
<dbReference type="PROSITE" id="PS50111">
    <property type="entry name" value="CHEMOTAXIS_TRANSDUC_2"/>
    <property type="match status" value="1"/>
</dbReference>
<dbReference type="InterPro" id="IPR004090">
    <property type="entry name" value="Chemotax_Me-accpt_rcpt"/>
</dbReference>
<protein>
    <submittedName>
        <fullName evidence="10">Methyl-accepting chemotaxis protein</fullName>
    </submittedName>
</protein>
<evidence type="ECO:0000256" key="2">
    <source>
        <dbReference type="ARBA" id="ARBA00022475"/>
    </source>
</evidence>
<dbReference type="InterPro" id="IPR003660">
    <property type="entry name" value="HAMP_dom"/>
</dbReference>
<keyword evidence="7" id="KW-0812">Transmembrane</keyword>
<evidence type="ECO:0000256" key="6">
    <source>
        <dbReference type="PROSITE-ProRule" id="PRU00284"/>
    </source>
</evidence>
<evidence type="ECO:0000256" key="5">
    <source>
        <dbReference type="ARBA" id="ARBA00029447"/>
    </source>
</evidence>
<dbReference type="EMBL" id="JAGGLD010000002">
    <property type="protein sequence ID" value="MBP2000525.1"/>
    <property type="molecule type" value="Genomic_DNA"/>
</dbReference>
<evidence type="ECO:0000313" key="10">
    <source>
        <dbReference type="EMBL" id="MBP2000525.1"/>
    </source>
</evidence>
<evidence type="ECO:0000259" key="9">
    <source>
        <dbReference type="PROSITE" id="PS50885"/>
    </source>
</evidence>
<dbReference type="SUPFAM" id="SSF58104">
    <property type="entry name" value="Methyl-accepting chemotaxis protein (MCP) signaling domain"/>
    <property type="match status" value="1"/>
</dbReference>
<feature type="domain" description="Methyl-accepting transducer" evidence="8">
    <location>
        <begin position="279"/>
        <end position="515"/>
    </location>
</feature>
<dbReference type="InterPro" id="IPR004089">
    <property type="entry name" value="MCPsignal_dom"/>
</dbReference>